<dbReference type="OrthoDB" id="194358at2759"/>
<feature type="domain" description="DUF7069" evidence="2">
    <location>
        <begin position="584"/>
        <end position="650"/>
    </location>
</feature>
<name>A0A9P4WFX3_9PLEO</name>
<dbReference type="InterPro" id="IPR055497">
    <property type="entry name" value="DUF7069"/>
</dbReference>
<evidence type="ECO:0000259" key="2">
    <source>
        <dbReference type="Pfam" id="PF23239"/>
    </source>
</evidence>
<dbReference type="EMBL" id="SWKV01000173">
    <property type="protein sequence ID" value="KAF3031260.1"/>
    <property type="molecule type" value="Genomic_DNA"/>
</dbReference>
<dbReference type="InterPro" id="IPR053137">
    <property type="entry name" value="NLR-like"/>
</dbReference>
<evidence type="ECO:0000313" key="5">
    <source>
        <dbReference type="Proteomes" id="UP000758155"/>
    </source>
</evidence>
<dbReference type="Pfam" id="PF24883">
    <property type="entry name" value="NPHP3_N"/>
    <property type="match status" value="1"/>
</dbReference>
<dbReference type="SUPFAM" id="SSF52540">
    <property type="entry name" value="P-loop containing nucleoside triphosphate hydrolases"/>
    <property type="match status" value="1"/>
</dbReference>
<gene>
    <name evidence="4" type="ORF">E8E12_001036</name>
</gene>
<dbReference type="InterPro" id="IPR027417">
    <property type="entry name" value="P-loop_NTPase"/>
</dbReference>
<dbReference type="Proteomes" id="UP000758155">
    <property type="component" value="Unassembled WGS sequence"/>
</dbReference>
<dbReference type="SUPFAM" id="SSF53167">
    <property type="entry name" value="Purine and uridine phosphorylases"/>
    <property type="match status" value="1"/>
</dbReference>
<dbReference type="Gene3D" id="3.40.50.1580">
    <property type="entry name" value="Nucleoside phosphorylase domain"/>
    <property type="match status" value="1"/>
</dbReference>
<reference evidence="4" key="1">
    <citation type="submission" date="2019-04" db="EMBL/GenBank/DDBJ databases">
        <title>Sequencing of skin fungus with MAO and IRED activity.</title>
        <authorList>
            <person name="Marsaioli A.J."/>
            <person name="Bonatto J.M.C."/>
            <person name="Reis Junior O."/>
        </authorList>
    </citation>
    <scope>NUCLEOTIDE SEQUENCE</scope>
    <source>
        <strain evidence="4">28M1</strain>
    </source>
</reference>
<evidence type="ECO:0000256" key="1">
    <source>
        <dbReference type="ARBA" id="ARBA00022737"/>
    </source>
</evidence>
<dbReference type="GO" id="GO:0009116">
    <property type="term" value="P:nucleoside metabolic process"/>
    <property type="evidence" value="ECO:0007669"/>
    <property type="project" value="InterPro"/>
</dbReference>
<evidence type="ECO:0000259" key="3">
    <source>
        <dbReference type="Pfam" id="PF24883"/>
    </source>
</evidence>
<dbReference type="GO" id="GO:0003824">
    <property type="term" value="F:catalytic activity"/>
    <property type="evidence" value="ECO:0007669"/>
    <property type="project" value="InterPro"/>
</dbReference>
<dbReference type="InterPro" id="IPR035994">
    <property type="entry name" value="Nucleoside_phosphorylase_sf"/>
</dbReference>
<organism evidence="4 5">
    <name type="scientific">Didymella heteroderae</name>
    <dbReference type="NCBI Taxonomy" id="1769908"/>
    <lineage>
        <taxon>Eukaryota</taxon>
        <taxon>Fungi</taxon>
        <taxon>Dikarya</taxon>
        <taxon>Ascomycota</taxon>
        <taxon>Pezizomycotina</taxon>
        <taxon>Dothideomycetes</taxon>
        <taxon>Pleosporomycetidae</taxon>
        <taxon>Pleosporales</taxon>
        <taxon>Pleosporineae</taxon>
        <taxon>Didymellaceae</taxon>
        <taxon>Didymella</taxon>
    </lineage>
</organism>
<proteinExistence type="predicted"/>
<keyword evidence="5" id="KW-1185">Reference proteome</keyword>
<dbReference type="Pfam" id="PF23239">
    <property type="entry name" value="DUF7069"/>
    <property type="match status" value="1"/>
</dbReference>
<dbReference type="AlphaFoldDB" id="A0A9P4WFX3"/>
<keyword evidence="1" id="KW-0677">Repeat</keyword>
<evidence type="ECO:0000313" key="4">
    <source>
        <dbReference type="EMBL" id="KAF3031260.1"/>
    </source>
</evidence>
<evidence type="ECO:0008006" key="6">
    <source>
        <dbReference type="Google" id="ProtNLM"/>
    </source>
</evidence>
<protein>
    <recommendedName>
        <fullName evidence="6">Nucleoside phosphorylase domain-containing protein</fullName>
    </recommendedName>
</protein>
<dbReference type="PANTHER" id="PTHR46082">
    <property type="entry name" value="ATP/GTP-BINDING PROTEIN-RELATED"/>
    <property type="match status" value="1"/>
</dbReference>
<accession>A0A9P4WFX3</accession>
<dbReference type="Gene3D" id="3.40.50.300">
    <property type="entry name" value="P-loop containing nucleotide triphosphate hydrolases"/>
    <property type="match status" value="1"/>
</dbReference>
<sequence>MARPLRREDYTVGWVCALPIELAAAQEMLDEEHPDLERDPADNDENLYSLGSIGGHNVVIVCLPAGRIGNNPAAAVATQMRASFKGIRFGLMVGIGGGVPSNDADVRLGDVVVSQPHAMFPGVVQYDAGKATPSGFEQTGCLNSAPQILLAAISKVQAAEARGRSKMREHLAKLEKLGKFQRSKAGPDVLFEAAYEHAGGQTCKACSSDKQQDREPRDDDEEVVTHYGTIASGNQVIKHADVRDNLSAELGGVLCFEMEAAGLMNSFPCRVVRGVCDYADSHKNKRWQPYAAGTAAAYAKEVLSVIPPDEVKAEKKIIDVLSDLRETAVEQQRISRDHLSVAKESLDLQQRARDKKLSNRQLECLQLFRLTKSTEDATYEWYKDRVEDRVEGTCEWFLQHPHFQEWLQQDSGPLLVSADPGCGKSVLAKYLVNHVLGERATVCYFFFKDQDQNTVRQALCALLHQLFSQKPTLLKHAMKQYEQDGKGLVDSTKSLWTVLENAVQDSETGSVIIVLDALDECAESDLQDLMRNIEKQSCDIPLGSSALRYLKTSRPYKQIVQSFRTLLECFPRIHIPGEDESETISQEVNHVIRYRVEQLARLQNLTDDVQAGLLDALLKIEHRTYLWVYLVFDYLQSRNVKRTTTGIKSATGTLPNTVD</sequence>
<dbReference type="InterPro" id="IPR056884">
    <property type="entry name" value="NPHP3-like_N"/>
</dbReference>
<dbReference type="PANTHER" id="PTHR46082:SF11">
    <property type="entry name" value="AAA+ ATPASE DOMAIN-CONTAINING PROTEIN-RELATED"/>
    <property type="match status" value="1"/>
</dbReference>
<feature type="domain" description="Nephrocystin 3-like N-terminal" evidence="3">
    <location>
        <begin position="392"/>
        <end position="554"/>
    </location>
</feature>
<comment type="caution">
    <text evidence="4">The sequence shown here is derived from an EMBL/GenBank/DDBJ whole genome shotgun (WGS) entry which is preliminary data.</text>
</comment>